<dbReference type="EMBL" id="AP023415">
    <property type="protein sequence ID" value="BCK79086.1"/>
    <property type="molecule type" value="Genomic_DNA"/>
</dbReference>
<proteinExistence type="predicted"/>
<gene>
    <name evidence="1" type="ORF">MM35RIKEN_12780</name>
</gene>
<evidence type="ECO:0000313" key="2">
    <source>
        <dbReference type="Proteomes" id="UP000681343"/>
    </source>
</evidence>
<sequence length="144" mass="16183">MDNKNEQQIGSATYVVERVFTKDTHQALVSQEQFDLAAHFMGGEHQGQRRKPGLPPQHLRRHRLLRLLRRSYVFRRVRLQRRAGKILVSGVQQSDLPGLALGGGKPREGFDKLKSALEKNSKALLGLLTRASVTGSSRRTRSSS</sequence>
<dbReference type="Proteomes" id="UP000681343">
    <property type="component" value="Chromosome"/>
</dbReference>
<protein>
    <submittedName>
        <fullName evidence="1">Uncharacterized protein</fullName>
    </submittedName>
</protein>
<organism evidence="1 2">
    <name type="scientific">Vescimonas fastidiosa</name>
    <dbReference type="NCBI Taxonomy" id="2714353"/>
    <lineage>
        <taxon>Bacteria</taxon>
        <taxon>Bacillati</taxon>
        <taxon>Bacillota</taxon>
        <taxon>Clostridia</taxon>
        <taxon>Eubacteriales</taxon>
        <taxon>Oscillospiraceae</taxon>
        <taxon>Vescimonas</taxon>
    </lineage>
</organism>
<evidence type="ECO:0000313" key="1">
    <source>
        <dbReference type="EMBL" id="BCK79086.1"/>
    </source>
</evidence>
<name>A0A810PZH7_9FIRM</name>
<dbReference type="KEGG" id="vfa:MM35RIKEN_12780"/>
<accession>A0A810PZH7</accession>
<dbReference type="RefSeq" id="WP_212820296.1">
    <property type="nucleotide sequence ID" value="NZ_AP023415.1"/>
</dbReference>
<dbReference type="AlphaFoldDB" id="A0A810PZH7"/>
<keyword evidence="2" id="KW-1185">Reference proteome</keyword>
<reference evidence="1" key="1">
    <citation type="submission" date="2020-09" db="EMBL/GenBank/DDBJ databases">
        <title>New species isolated from human feces.</title>
        <authorList>
            <person name="Kitahara M."/>
            <person name="Shigeno Y."/>
            <person name="Shime M."/>
            <person name="Matsumoto Y."/>
            <person name="Nakamura S."/>
            <person name="Motooka D."/>
            <person name="Fukuoka S."/>
            <person name="Nishikawa H."/>
            <person name="Benno Y."/>
        </authorList>
    </citation>
    <scope>NUCLEOTIDE SEQUENCE</scope>
    <source>
        <strain evidence="1">MM35</strain>
    </source>
</reference>